<evidence type="ECO:0000313" key="3">
    <source>
        <dbReference type="EMBL" id="MFC3683191.1"/>
    </source>
</evidence>
<protein>
    <submittedName>
        <fullName evidence="3">Alpha/beta hydrolase</fullName>
    </submittedName>
</protein>
<dbReference type="Proteomes" id="UP001595729">
    <property type="component" value="Unassembled WGS sequence"/>
</dbReference>
<dbReference type="InterPro" id="IPR029058">
    <property type="entry name" value="AB_hydrolase_fold"/>
</dbReference>
<dbReference type="GO" id="GO:0016787">
    <property type="term" value="F:hydrolase activity"/>
    <property type="evidence" value="ECO:0007669"/>
    <property type="project" value="UniProtKB-KW"/>
</dbReference>
<accession>A0ABV7W393</accession>
<gene>
    <name evidence="3" type="ORF">ACFOPI_06270</name>
</gene>
<dbReference type="Pfam" id="PF07859">
    <property type="entry name" value="Abhydrolase_3"/>
    <property type="match status" value="1"/>
</dbReference>
<evidence type="ECO:0000313" key="4">
    <source>
        <dbReference type="Proteomes" id="UP001595729"/>
    </source>
</evidence>
<name>A0ABV7W393_9BURK</name>
<evidence type="ECO:0000256" key="1">
    <source>
        <dbReference type="ARBA" id="ARBA00022801"/>
    </source>
</evidence>
<dbReference type="RefSeq" id="WP_382172193.1">
    <property type="nucleotide sequence ID" value="NZ_JBHRXX010000002.1"/>
</dbReference>
<proteinExistence type="predicted"/>
<dbReference type="SUPFAM" id="SSF53474">
    <property type="entry name" value="alpha/beta-Hydrolases"/>
    <property type="match status" value="1"/>
</dbReference>
<feature type="domain" description="Alpha/beta hydrolase fold-3" evidence="2">
    <location>
        <begin position="35"/>
        <end position="233"/>
    </location>
</feature>
<keyword evidence="4" id="KW-1185">Reference proteome</keyword>
<organism evidence="3 4">
    <name type="scientific">Hydrogenophaga luteola</name>
    <dbReference type="NCBI Taxonomy" id="1591122"/>
    <lineage>
        <taxon>Bacteria</taxon>
        <taxon>Pseudomonadati</taxon>
        <taxon>Pseudomonadota</taxon>
        <taxon>Betaproteobacteria</taxon>
        <taxon>Burkholderiales</taxon>
        <taxon>Comamonadaceae</taxon>
        <taxon>Hydrogenophaga</taxon>
    </lineage>
</organism>
<dbReference type="PANTHER" id="PTHR48081">
    <property type="entry name" value="AB HYDROLASE SUPERFAMILY PROTEIN C4A8.06C"/>
    <property type="match status" value="1"/>
</dbReference>
<dbReference type="InterPro" id="IPR013094">
    <property type="entry name" value="AB_hydrolase_3"/>
</dbReference>
<dbReference type="InterPro" id="IPR050300">
    <property type="entry name" value="GDXG_lipolytic_enzyme"/>
</dbReference>
<sequence>MPDAAPILNDLAYGPHARHRLDVYAPPGAVGAPVLVFFHGGGFIRGDKGMRANVGAWGASQGFVTALANYRLAPECRWPSGPEDVVAVWRAVRAQARDWGGDSDRIVLVGESAGAAHVAAAALMTRFQPHDWRLSGAALLSGPYNAGLEALAPQALGIEQPDVRNNAYFGDDPTQWSKASIVDQVDAAPLPLLIAAAERDLRQMQVQAGDLFARLVTKHGFSPELHWWAGHDHFTPGASLGSDDTTVDEPLAAFVRRCTGG</sequence>
<keyword evidence="1 3" id="KW-0378">Hydrolase</keyword>
<dbReference type="Gene3D" id="3.40.50.1820">
    <property type="entry name" value="alpha/beta hydrolase"/>
    <property type="match status" value="1"/>
</dbReference>
<evidence type="ECO:0000259" key="2">
    <source>
        <dbReference type="Pfam" id="PF07859"/>
    </source>
</evidence>
<dbReference type="EMBL" id="JBHRXX010000002">
    <property type="protein sequence ID" value="MFC3683191.1"/>
    <property type="molecule type" value="Genomic_DNA"/>
</dbReference>
<reference evidence="4" key="1">
    <citation type="journal article" date="2019" name="Int. J. Syst. Evol. Microbiol.">
        <title>The Global Catalogue of Microorganisms (GCM) 10K type strain sequencing project: providing services to taxonomists for standard genome sequencing and annotation.</title>
        <authorList>
            <consortium name="The Broad Institute Genomics Platform"/>
            <consortium name="The Broad Institute Genome Sequencing Center for Infectious Disease"/>
            <person name="Wu L."/>
            <person name="Ma J."/>
        </authorList>
    </citation>
    <scope>NUCLEOTIDE SEQUENCE [LARGE SCALE GENOMIC DNA]</scope>
    <source>
        <strain evidence="4">KCTC 42501</strain>
    </source>
</reference>
<comment type="caution">
    <text evidence="3">The sequence shown here is derived from an EMBL/GenBank/DDBJ whole genome shotgun (WGS) entry which is preliminary data.</text>
</comment>